<evidence type="ECO:0000313" key="3">
    <source>
        <dbReference type="Proteomes" id="UP000029507"/>
    </source>
</evidence>
<dbReference type="Proteomes" id="UP000029507">
    <property type="component" value="Chromosome"/>
</dbReference>
<dbReference type="SUPFAM" id="SSF52218">
    <property type="entry name" value="Flavoproteins"/>
    <property type="match status" value="1"/>
</dbReference>
<proteinExistence type="predicted"/>
<name>A0A089N661_9BACL</name>
<dbReference type="STRING" id="169760.PSTEL_15335"/>
<dbReference type="InterPro" id="IPR008254">
    <property type="entry name" value="Flavodoxin/NO_synth"/>
</dbReference>
<dbReference type="PANTHER" id="PTHR38030:SF2">
    <property type="entry name" value="PROTOPORPHYRINOGEN IX DEHYDROGENASE [QUINONE]"/>
    <property type="match status" value="1"/>
</dbReference>
<dbReference type="GO" id="GO:0070819">
    <property type="term" value="F:menaquinone-dependent protoporphyrinogen oxidase activity"/>
    <property type="evidence" value="ECO:0007669"/>
    <property type="project" value="TreeGrafter"/>
</dbReference>
<gene>
    <name evidence="2" type="ORF">PSTEL_15335</name>
</gene>
<dbReference type="InterPro" id="IPR052200">
    <property type="entry name" value="Protoporphyrinogen_IX_DH"/>
</dbReference>
<sequence>MNAVILYTSKHGCAEEAAKALQNVLGPGTEMVNLMRAKPSDLQRFDLVILGGSIYYGQVQKQLTAYMNTEQQQLLLAKTIGLYICAAAEGDKAQAELEQVFPKELLNRASASAVLGNRIIPGKLSWMERLVLRVVSGKSEESGGLFEDRIKQFASELQNA</sequence>
<dbReference type="AlphaFoldDB" id="A0A089N661"/>
<evidence type="ECO:0000313" key="2">
    <source>
        <dbReference type="EMBL" id="AIQ64254.1"/>
    </source>
</evidence>
<dbReference type="PROSITE" id="PS50902">
    <property type="entry name" value="FLAVODOXIN_LIKE"/>
    <property type="match status" value="1"/>
</dbReference>
<dbReference type="InterPro" id="IPR026816">
    <property type="entry name" value="Flavodoxin_dom"/>
</dbReference>
<keyword evidence="3" id="KW-1185">Reference proteome</keyword>
<protein>
    <recommendedName>
        <fullName evidence="1">Flavodoxin-like domain-containing protein</fullName>
    </recommendedName>
</protein>
<evidence type="ECO:0000259" key="1">
    <source>
        <dbReference type="PROSITE" id="PS50902"/>
    </source>
</evidence>
<dbReference type="KEGG" id="pste:PSTEL_15335"/>
<dbReference type="OrthoDB" id="2146857at2"/>
<reference evidence="2 3" key="1">
    <citation type="submission" date="2014-08" db="EMBL/GenBank/DDBJ databases">
        <title>Comparative genomics of the Paenibacillus odorifer group.</title>
        <authorList>
            <person name="den Bakker H.C."/>
            <person name="Tsai Y.-C."/>
            <person name="Martin N."/>
            <person name="Korlach J."/>
            <person name="Wiedmann M."/>
        </authorList>
    </citation>
    <scope>NUCLEOTIDE SEQUENCE [LARGE SCALE GENOMIC DNA]</scope>
    <source>
        <strain evidence="2 3">DSM 14472</strain>
    </source>
</reference>
<dbReference type="PANTHER" id="PTHR38030">
    <property type="entry name" value="PROTOPORPHYRINOGEN IX DEHYDROGENASE [MENAQUINONE]"/>
    <property type="match status" value="1"/>
</dbReference>
<dbReference type="RefSeq" id="WP_038696392.1">
    <property type="nucleotide sequence ID" value="NZ_CP009286.1"/>
</dbReference>
<dbReference type="Gene3D" id="3.40.50.360">
    <property type="match status" value="1"/>
</dbReference>
<dbReference type="Pfam" id="PF12724">
    <property type="entry name" value="Flavodoxin_5"/>
    <property type="match status" value="1"/>
</dbReference>
<dbReference type="EMBL" id="CP009286">
    <property type="protein sequence ID" value="AIQ64254.1"/>
    <property type="molecule type" value="Genomic_DNA"/>
</dbReference>
<accession>A0A089N661</accession>
<dbReference type="GO" id="GO:0016651">
    <property type="term" value="F:oxidoreductase activity, acting on NAD(P)H"/>
    <property type="evidence" value="ECO:0007669"/>
    <property type="project" value="UniProtKB-ARBA"/>
</dbReference>
<dbReference type="GO" id="GO:0010181">
    <property type="term" value="F:FMN binding"/>
    <property type="evidence" value="ECO:0007669"/>
    <property type="project" value="InterPro"/>
</dbReference>
<dbReference type="GO" id="GO:0006783">
    <property type="term" value="P:heme biosynthetic process"/>
    <property type="evidence" value="ECO:0007669"/>
    <property type="project" value="TreeGrafter"/>
</dbReference>
<dbReference type="InterPro" id="IPR029039">
    <property type="entry name" value="Flavoprotein-like_sf"/>
</dbReference>
<organism evidence="2 3">
    <name type="scientific">Paenibacillus stellifer</name>
    <dbReference type="NCBI Taxonomy" id="169760"/>
    <lineage>
        <taxon>Bacteria</taxon>
        <taxon>Bacillati</taxon>
        <taxon>Bacillota</taxon>
        <taxon>Bacilli</taxon>
        <taxon>Bacillales</taxon>
        <taxon>Paenibacillaceae</taxon>
        <taxon>Paenibacillus</taxon>
    </lineage>
</organism>
<dbReference type="HOGENOM" id="CLU_094839_2_0_9"/>
<feature type="domain" description="Flavodoxin-like" evidence="1">
    <location>
        <begin position="3"/>
        <end position="160"/>
    </location>
</feature>